<protein>
    <recommendedName>
        <fullName evidence="3">Reverse transcriptase domain-containing protein</fullName>
    </recommendedName>
</protein>
<accession>A0AA38SLU6</accession>
<keyword evidence="2" id="KW-1185">Reference proteome</keyword>
<dbReference type="AlphaFoldDB" id="A0AA38SLU6"/>
<dbReference type="Proteomes" id="UP001172457">
    <property type="component" value="Chromosome 6"/>
</dbReference>
<comment type="caution">
    <text evidence="1">The sequence shown here is derived from an EMBL/GenBank/DDBJ whole genome shotgun (WGS) entry which is preliminary data.</text>
</comment>
<proteinExistence type="predicted"/>
<organism evidence="1 2">
    <name type="scientific">Centaurea solstitialis</name>
    <name type="common">yellow star-thistle</name>
    <dbReference type="NCBI Taxonomy" id="347529"/>
    <lineage>
        <taxon>Eukaryota</taxon>
        <taxon>Viridiplantae</taxon>
        <taxon>Streptophyta</taxon>
        <taxon>Embryophyta</taxon>
        <taxon>Tracheophyta</taxon>
        <taxon>Spermatophyta</taxon>
        <taxon>Magnoliopsida</taxon>
        <taxon>eudicotyledons</taxon>
        <taxon>Gunneridae</taxon>
        <taxon>Pentapetalae</taxon>
        <taxon>asterids</taxon>
        <taxon>campanulids</taxon>
        <taxon>Asterales</taxon>
        <taxon>Asteraceae</taxon>
        <taxon>Carduoideae</taxon>
        <taxon>Cardueae</taxon>
        <taxon>Centaureinae</taxon>
        <taxon>Centaurea</taxon>
    </lineage>
</organism>
<evidence type="ECO:0000313" key="1">
    <source>
        <dbReference type="EMBL" id="KAJ9544224.1"/>
    </source>
</evidence>
<evidence type="ECO:0000313" key="2">
    <source>
        <dbReference type="Proteomes" id="UP001172457"/>
    </source>
</evidence>
<gene>
    <name evidence="1" type="ORF">OSB04_023931</name>
</gene>
<reference evidence="1" key="1">
    <citation type="submission" date="2023-03" db="EMBL/GenBank/DDBJ databases">
        <title>Chromosome-scale reference genome and RAD-based genetic map of yellow starthistle (Centaurea solstitialis) reveal putative structural variation and QTLs associated with invader traits.</title>
        <authorList>
            <person name="Reatini B."/>
            <person name="Cang F.A."/>
            <person name="Jiang Q."/>
            <person name="Mckibben M.T.W."/>
            <person name="Barker M.S."/>
            <person name="Rieseberg L.H."/>
            <person name="Dlugosch K.M."/>
        </authorList>
    </citation>
    <scope>NUCLEOTIDE SEQUENCE</scope>
    <source>
        <strain evidence="1">CAN-66</strain>
        <tissue evidence="1">Leaf</tissue>
    </source>
</reference>
<evidence type="ECO:0008006" key="3">
    <source>
        <dbReference type="Google" id="ProtNLM"/>
    </source>
</evidence>
<dbReference type="EMBL" id="JARYMX010000006">
    <property type="protein sequence ID" value="KAJ9544224.1"/>
    <property type="molecule type" value="Genomic_DNA"/>
</dbReference>
<name>A0AA38SLU6_9ASTR</name>
<sequence length="149" mass="16783">MDDGWEFDNYVTVRMTVSMVATRRGNSSGTEDTDLRDLIGFEVNEMLQQILPGLFTQMKDEILQALDDRIEAAFTACGSTSGSNNQAHSWDNTFKDFMACQPPHFEGRKDPIACFRWITAAEGAFRTCSFPEGMKVFFAMNQLRDAGKD</sequence>